<dbReference type="EMBL" id="AATS01000009">
    <property type="protein sequence ID" value="EAU54377.1"/>
    <property type="molecule type" value="Genomic_DNA"/>
</dbReference>
<proteinExistence type="inferred from homology"/>
<evidence type="ECO:0000256" key="6">
    <source>
        <dbReference type="PIRSR" id="PIRSR600888-3"/>
    </source>
</evidence>
<name>Q0EYJ0_9PROT</name>
<comment type="subunit">
    <text evidence="7">Homodimer.</text>
</comment>
<dbReference type="InterPro" id="IPR000888">
    <property type="entry name" value="RmlC-like"/>
</dbReference>
<comment type="caution">
    <text evidence="8">The sequence shown here is derived from an EMBL/GenBank/DDBJ whole genome shotgun (WGS) entry which is preliminary data.</text>
</comment>
<protein>
    <recommendedName>
        <fullName evidence="4 7">dTDP-4-dehydrorhamnose 3,5-epimerase</fullName>
        <ecNumber evidence="3 7">5.1.3.13</ecNumber>
    </recommendedName>
    <alternativeName>
        <fullName evidence="7">Thymidine diphospho-4-keto-rhamnose 3,5-epimerase</fullName>
    </alternativeName>
</protein>
<evidence type="ECO:0000256" key="2">
    <source>
        <dbReference type="ARBA" id="ARBA00001997"/>
    </source>
</evidence>
<dbReference type="OrthoDB" id="9800680at2"/>
<dbReference type="GO" id="GO:0019305">
    <property type="term" value="P:dTDP-rhamnose biosynthetic process"/>
    <property type="evidence" value="ECO:0007669"/>
    <property type="project" value="UniProtKB-UniRule"/>
</dbReference>
<comment type="catalytic activity">
    <reaction evidence="1 7">
        <text>dTDP-4-dehydro-6-deoxy-alpha-D-glucose = dTDP-4-dehydro-beta-L-rhamnose</text>
        <dbReference type="Rhea" id="RHEA:16969"/>
        <dbReference type="ChEBI" id="CHEBI:57649"/>
        <dbReference type="ChEBI" id="CHEBI:62830"/>
        <dbReference type="EC" id="5.1.3.13"/>
    </reaction>
</comment>
<dbReference type="HOGENOM" id="CLU_090940_1_1_0"/>
<evidence type="ECO:0000313" key="8">
    <source>
        <dbReference type="EMBL" id="EAU54377.1"/>
    </source>
</evidence>
<comment type="function">
    <text evidence="2 7">Catalyzes the epimerization of the C3' and C5'positions of dTDP-6-deoxy-D-xylo-4-hexulose, forming dTDP-6-deoxy-L-lyxo-4-hexulose.</text>
</comment>
<dbReference type="Gene3D" id="2.60.120.10">
    <property type="entry name" value="Jelly Rolls"/>
    <property type="match status" value="1"/>
</dbReference>
<evidence type="ECO:0000256" key="3">
    <source>
        <dbReference type="ARBA" id="ARBA00012098"/>
    </source>
</evidence>
<evidence type="ECO:0000256" key="4">
    <source>
        <dbReference type="ARBA" id="ARBA00019595"/>
    </source>
</evidence>
<dbReference type="InterPro" id="IPR014710">
    <property type="entry name" value="RmlC-like_jellyroll"/>
</dbReference>
<dbReference type="SUPFAM" id="SSF51182">
    <property type="entry name" value="RmlC-like cupins"/>
    <property type="match status" value="1"/>
</dbReference>
<accession>Q0EYJ0</accession>
<feature type="site" description="Participates in a stacking interaction with the thymidine ring of dTDP-4-oxo-6-deoxyglucose" evidence="6">
    <location>
        <position position="138"/>
    </location>
</feature>
<gene>
    <name evidence="8" type="ORF">SPV1_00320</name>
</gene>
<comment type="pathway">
    <text evidence="7">Carbohydrate biosynthesis; dTDP-L-rhamnose biosynthesis.</text>
</comment>
<dbReference type="UniPathway" id="UPA00124"/>
<feature type="active site" description="Proton acceptor" evidence="5">
    <location>
        <position position="62"/>
    </location>
</feature>
<feature type="active site" description="Proton donor" evidence="5">
    <location>
        <position position="132"/>
    </location>
</feature>
<dbReference type="STRING" id="314344.AL013_07890"/>
<evidence type="ECO:0000313" key="9">
    <source>
        <dbReference type="Proteomes" id="UP000005297"/>
    </source>
</evidence>
<evidence type="ECO:0000256" key="1">
    <source>
        <dbReference type="ARBA" id="ARBA00001298"/>
    </source>
</evidence>
<dbReference type="InterPro" id="IPR011051">
    <property type="entry name" value="RmlC_Cupin_sf"/>
</dbReference>
<keyword evidence="9" id="KW-1185">Reference proteome</keyword>
<dbReference type="PANTHER" id="PTHR21047">
    <property type="entry name" value="DTDP-6-DEOXY-D-GLUCOSE-3,5 EPIMERASE"/>
    <property type="match status" value="1"/>
</dbReference>
<dbReference type="GO" id="GO:0005829">
    <property type="term" value="C:cytosol"/>
    <property type="evidence" value="ECO:0007669"/>
    <property type="project" value="TreeGrafter"/>
</dbReference>
<evidence type="ECO:0000256" key="5">
    <source>
        <dbReference type="PIRSR" id="PIRSR600888-1"/>
    </source>
</evidence>
<dbReference type="eggNOG" id="COG1898">
    <property type="taxonomic scope" value="Bacteria"/>
</dbReference>
<dbReference type="FunCoup" id="Q0EYJ0">
    <property type="interactions" value="354"/>
</dbReference>
<dbReference type="CDD" id="cd00438">
    <property type="entry name" value="cupin_RmlC"/>
    <property type="match status" value="1"/>
</dbReference>
<dbReference type="PANTHER" id="PTHR21047:SF2">
    <property type="entry name" value="THYMIDINE DIPHOSPHO-4-KETO-RHAMNOSE 3,5-EPIMERASE"/>
    <property type="match status" value="1"/>
</dbReference>
<sequence>MNLLPTKIAGVQVAETIRIADQRGAFARFFCENELAPVLGERHIVQINHSRTSQPGALRGMHYQHAPHAEMKMVRCIKGRVWDVAVDLRRDSPTFLQWHGVELSAENDLMMVIPEGCAHGFQVLEAESELLYLHTARYTPTCEGGMRHDDPLIDIAWPLAVTDISDRDRSHPLLDEHYSGVKL</sequence>
<dbReference type="NCBIfam" id="TIGR01221">
    <property type="entry name" value="rmlC"/>
    <property type="match status" value="1"/>
</dbReference>
<dbReference type="GO" id="GO:0000271">
    <property type="term" value="P:polysaccharide biosynthetic process"/>
    <property type="evidence" value="ECO:0007669"/>
    <property type="project" value="TreeGrafter"/>
</dbReference>
<organism evidence="8 9">
    <name type="scientific">Mariprofundus ferrooxydans PV-1</name>
    <dbReference type="NCBI Taxonomy" id="314345"/>
    <lineage>
        <taxon>Bacteria</taxon>
        <taxon>Pseudomonadati</taxon>
        <taxon>Pseudomonadota</taxon>
        <taxon>Candidatius Mariprofundia</taxon>
        <taxon>Mariprofundales</taxon>
        <taxon>Mariprofundaceae</taxon>
        <taxon>Mariprofundus</taxon>
    </lineage>
</organism>
<dbReference type="AlphaFoldDB" id="Q0EYJ0"/>
<dbReference type="RefSeq" id="WP_009851831.1">
    <property type="nucleotide sequence ID" value="NZ_DS022296.1"/>
</dbReference>
<evidence type="ECO:0000256" key="7">
    <source>
        <dbReference type="RuleBase" id="RU364069"/>
    </source>
</evidence>
<reference evidence="8 9" key="1">
    <citation type="submission" date="2006-09" db="EMBL/GenBank/DDBJ databases">
        <authorList>
            <person name="Emerson D."/>
            <person name="Ferriera S."/>
            <person name="Johnson J."/>
            <person name="Kravitz S."/>
            <person name="Halpern A."/>
            <person name="Remington K."/>
            <person name="Beeson K."/>
            <person name="Tran B."/>
            <person name="Rogers Y.-H."/>
            <person name="Friedman R."/>
            <person name="Venter J.C."/>
        </authorList>
    </citation>
    <scope>NUCLEOTIDE SEQUENCE [LARGE SCALE GENOMIC DNA]</scope>
    <source>
        <strain evidence="8 9">PV-1</strain>
    </source>
</reference>
<dbReference type="InParanoid" id="Q0EYJ0"/>
<dbReference type="Proteomes" id="UP000005297">
    <property type="component" value="Unassembled WGS sequence"/>
</dbReference>
<comment type="similarity">
    <text evidence="7">Belongs to the dTDP-4-dehydrorhamnose 3,5-epimerase family.</text>
</comment>
<dbReference type="Pfam" id="PF00908">
    <property type="entry name" value="dTDP_sugar_isom"/>
    <property type="match status" value="1"/>
</dbReference>
<dbReference type="GO" id="GO:0008830">
    <property type="term" value="F:dTDP-4-dehydrorhamnose 3,5-epimerase activity"/>
    <property type="evidence" value="ECO:0007669"/>
    <property type="project" value="UniProtKB-UniRule"/>
</dbReference>
<dbReference type="EC" id="5.1.3.13" evidence="3 7"/>
<keyword evidence="7" id="KW-0413">Isomerase</keyword>